<dbReference type="InterPro" id="IPR015408">
    <property type="entry name" value="Znf_Mcm10/DnaG"/>
</dbReference>
<dbReference type="PANTHER" id="PTHR13454">
    <property type="entry name" value="PROTEIN MCM10 HOMOLOG"/>
    <property type="match status" value="1"/>
</dbReference>
<feature type="region of interest" description="Disordered" evidence="2">
    <location>
        <begin position="1"/>
        <end position="63"/>
    </location>
</feature>
<evidence type="ECO:0000313" key="4">
    <source>
        <dbReference type="EMBL" id="SAM61948.1"/>
    </source>
</evidence>
<dbReference type="EMBL" id="LT558117">
    <property type="protein sequence ID" value="SAM61948.1"/>
    <property type="molecule type" value="Genomic_DNA"/>
</dbReference>
<feature type="compositionally biased region" description="Basic and acidic residues" evidence="2">
    <location>
        <begin position="975"/>
        <end position="991"/>
    </location>
</feature>
<feature type="compositionally biased region" description="Low complexity" evidence="2">
    <location>
        <begin position="185"/>
        <end position="201"/>
    </location>
</feature>
<evidence type="ECO:0000313" key="5">
    <source>
        <dbReference type="Proteomes" id="UP000179920"/>
    </source>
</evidence>
<dbReference type="PANTHER" id="PTHR13454:SF11">
    <property type="entry name" value="PROTEIN MCM10 HOMOLOG"/>
    <property type="match status" value="1"/>
</dbReference>
<feature type="compositionally biased region" description="Basic and acidic residues" evidence="2">
    <location>
        <begin position="825"/>
        <end position="835"/>
    </location>
</feature>
<dbReference type="GO" id="GO:0003697">
    <property type="term" value="F:single-stranded DNA binding"/>
    <property type="evidence" value="ECO:0007669"/>
    <property type="project" value="InterPro"/>
</dbReference>
<dbReference type="OrthoDB" id="202825at2759"/>
<feature type="region of interest" description="Disordered" evidence="2">
    <location>
        <begin position="761"/>
        <end position="798"/>
    </location>
</feature>
<dbReference type="GO" id="GO:0006270">
    <property type="term" value="P:DNA replication initiation"/>
    <property type="evidence" value="ECO:0007669"/>
    <property type="project" value="InterPro"/>
</dbReference>
<comment type="similarity">
    <text evidence="1">Belongs to the MCM10 family.</text>
</comment>
<dbReference type="InterPro" id="IPR040184">
    <property type="entry name" value="Mcm10"/>
</dbReference>
<feature type="compositionally biased region" description="Basic and acidic residues" evidence="2">
    <location>
        <begin position="900"/>
        <end position="909"/>
    </location>
</feature>
<feature type="domain" description="Zinc finger Mcm10/DnaG-type" evidence="3">
    <location>
        <begin position="562"/>
        <end position="610"/>
    </location>
</feature>
<feature type="compositionally biased region" description="Polar residues" evidence="2">
    <location>
        <begin position="890"/>
        <end position="899"/>
    </location>
</feature>
<gene>
    <name evidence="4" type="ORF">UBRO_03861</name>
</gene>
<feature type="compositionally biased region" description="Basic and acidic residues" evidence="2">
    <location>
        <begin position="154"/>
        <end position="184"/>
    </location>
</feature>
<dbReference type="Proteomes" id="UP000179920">
    <property type="component" value="Chromosome I"/>
</dbReference>
<feature type="region of interest" description="Disordered" evidence="2">
    <location>
        <begin position="618"/>
        <end position="668"/>
    </location>
</feature>
<feature type="region of interest" description="Disordered" evidence="2">
    <location>
        <begin position="975"/>
        <end position="1020"/>
    </location>
</feature>
<feature type="compositionally biased region" description="Polar residues" evidence="2">
    <location>
        <begin position="1"/>
        <end position="13"/>
    </location>
</feature>
<proteinExistence type="inferred from homology"/>
<dbReference type="Gene3D" id="2.40.50.140">
    <property type="entry name" value="Nucleic acid-binding proteins"/>
    <property type="match status" value="2"/>
</dbReference>
<feature type="compositionally biased region" description="Basic and acidic residues" evidence="2">
    <location>
        <begin position="761"/>
        <end position="797"/>
    </location>
</feature>
<feature type="compositionally biased region" description="Acidic residues" evidence="2">
    <location>
        <begin position="213"/>
        <end position="230"/>
    </location>
</feature>
<evidence type="ECO:0000256" key="2">
    <source>
        <dbReference type="SAM" id="MobiDB-lite"/>
    </source>
</evidence>
<feature type="compositionally biased region" description="Polar residues" evidence="2">
    <location>
        <begin position="398"/>
        <end position="408"/>
    </location>
</feature>
<feature type="region of interest" description="Disordered" evidence="2">
    <location>
        <begin position="883"/>
        <end position="909"/>
    </location>
</feature>
<dbReference type="GO" id="GO:0003688">
    <property type="term" value="F:DNA replication origin binding"/>
    <property type="evidence" value="ECO:0007669"/>
    <property type="project" value="TreeGrafter"/>
</dbReference>
<dbReference type="AlphaFoldDB" id="A0A1K0GHF1"/>
<dbReference type="GO" id="GO:0043596">
    <property type="term" value="C:nuclear replication fork"/>
    <property type="evidence" value="ECO:0007669"/>
    <property type="project" value="TreeGrafter"/>
</dbReference>
<accession>A0A1K0GHF1</accession>
<dbReference type="InterPro" id="IPR012340">
    <property type="entry name" value="NA-bd_OB-fold"/>
</dbReference>
<organism evidence="4 5">
    <name type="scientific">Ustilago bromivora</name>
    <dbReference type="NCBI Taxonomy" id="307758"/>
    <lineage>
        <taxon>Eukaryota</taxon>
        <taxon>Fungi</taxon>
        <taxon>Dikarya</taxon>
        <taxon>Basidiomycota</taxon>
        <taxon>Ustilaginomycotina</taxon>
        <taxon>Ustilaginomycetes</taxon>
        <taxon>Ustilaginales</taxon>
        <taxon>Ustilaginaceae</taxon>
        <taxon>Ustilago</taxon>
    </lineage>
</organism>
<sequence>MEVTRTASTSQKLSAPPPHHPSEQSIRAPPSKRPRSDIIAPSSPSKSRILRPEERSRLVSHAEQSRLQANLLSYAEARARASSTYALPPPAPATLRSDGENADFRYPPDCTGGSSGSARGLLEQIKNRMDQRAPAKSSNFLQKAKQVQQSLLEKQQHAAEMQRLRDEAARRESFRSGGFGDEHAAPSSASQSAPAEAGGSAFARAKKRPSSTSDEDDTSDDASSDADLADDAVQRDEDLTLIESLRPGPRAIPTNPDDPKWEKFEPFSGHRLRERKLPHSQLKEHLLGRYHIPPSLLYSIARPITAPFMADGRTFDWKAATRNGDYEVPVDGDWIVIATIVEKSELLVTKGFENDSVPSGGKQRQAEAGEEDDDPVLFKDAGGSSDKLRLDLEPDNSDAFQQSSNSKPWQKRRNGEPGERGDDESERKRQEHRLSNRPRKFVVLKLVDLSINSLSTDGQGSAGRGDNYLSLVAYESDQIDTSVLIQHKTSIRSEVSAVLSSSTKKWVNGSKGAFELLYQQSEGTLVAIMNPKVLRPFTSGGGRESKMLRITPRSVEDCLVIGQAADYKRCTAIKANGERCKSFVDVKARKQTRTTTCDFHLSKHMDDLARGRPEFAANSTTRLNAPSKAGAGGGGGGGRSGFGSSTRHRRGAEGEEGSAINNITTTYKSSGSNAFSRAALAKKLNSSHGNVGDGMENNSGGVFVSQSPLIADPNLLEEVRASDPSSWKYDVSGRYGGGITEKQSRLKRQIEEEQLMRQIEKRFAPAEEKKQKQKEEEGERKKHSGSKEGGKDGKEEGEVVLPVLPNGVAEMINAAYSTLNQRKRVAQEKRDNDSAKRRKYTGVVVPSTTTTSDATGGKLKFKTPVNSSSSTTRSRGLSIVGGLPVAGLTRHTSTSSAGSQKEKGPDSRSKLLSLAISGTAKKEPNLKIKRAHRPKMRLPAEEVGRIPQFSVVGGELVNVADFDDDVWDGDLDDVRGRDAEEEGKGLGEKLLELSSQSQTRGRIDHQTAAGDDSDSDLEII</sequence>
<feature type="compositionally biased region" description="Gly residues" evidence="2">
    <location>
        <begin position="630"/>
        <end position="641"/>
    </location>
</feature>
<evidence type="ECO:0000256" key="1">
    <source>
        <dbReference type="ARBA" id="ARBA00009679"/>
    </source>
</evidence>
<evidence type="ECO:0000259" key="3">
    <source>
        <dbReference type="Pfam" id="PF09329"/>
    </source>
</evidence>
<feature type="region of interest" description="Disordered" evidence="2">
    <location>
        <begin position="352"/>
        <end position="434"/>
    </location>
</feature>
<feature type="compositionally biased region" description="Polar residues" evidence="2">
    <location>
        <begin position="136"/>
        <end position="153"/>
    </location>
</feature>
<feature type="region of interest" description="Disordered" evidence="2">
    <location>
        <begin position="823"/>
        <end position="842"/>
    </location>
</feature>
<feature type="region of interest" description="Disordered" evidence="2">
    <location>
        <begin position="83"/>
        <end position="261"/>
    </location>
</feature>
<feature type="compositionally biased region" description="Basic and acidic residues" evidence="2">
    <location>
        <begin position="413"/>
        <end position="434"/>
    </location>
</feature>
<name>A0A1K0GHF1_9BASI</name>
<protein>
    <submittedName>
        <fullName evidence="4">Related to MCM10-essential chromatin-associated protein involved in the initiation of DNA replication</fullName>
    </submittedName>
</protein>
<feature type="compositionally biased region" description="Polar residues" evidence="2">
    <location>
        <begin position="659"/>
        <end position="668"/>
    </location>
</feature>
<reference evidence="5" key="1">
    <citation type="submission" date="2016-04" db="EMBL/GenBank/DDBJ databases">
        <authorList>
            <person name="Guldener U."/>
            <person name="Guldener U."/>
        </authorList>
    </citation>
    <scope>NUCLEOTIDE SEQUENCE [LARGE SCALE GENOMIC DNA]</scope>
    <source>
        <strain evidence="5">UB2112</strain>
    </source>
</reference>
<dbReference type="Pfam" id="PF09329">
    <property type="entry name" value="zf-primase"/>
    <property type="match status" value="1"/>
</dbReference>
<feature type="compositionally biased region" description="Acidic residues" evidence="2">
    <location>
        <begin position="1011"/>
        <end position="1020"/>
    </location>
</feature>